<sequence length="188" mass="21414">MIAASPPRTADLRQHLTALLLLDFKVKLDQNHREKPRFRKFDSGKLELTGTDGEDESSALRKRDDQGSHSRKDSTVLHKALGCLHSFLERSKRCGIWSFAGERKNVVQSREVSNVEHGKFNVGKLERNPNFKILEDISFSVFVTNFPHSTILKNLWRVCEDCGAVSKSEKRFAFDRFLGVGDSGRLIR</sequence>
<name>A0ACB9J786_9ASTR</name>
<evidence type="ECO:0000313" key="2">
    <source>
        <dbReference type="Proteomes" id="UP001056120"/>
    </source>
</evidence>
<reference evidence="1 2" key="2">
    <citation type="journal article" date="2022" name="Mol. Ecol. Resour.">
        <title>The genomes of chicory, endive, great burdock and yacon provide insights into Asteraceae paleo-polyploidization history and plant inulin production.</title>
        <authorList>
            <person name="Fan W."/>
            <person name="Wang S."/>
            <person name="Wang H."/>
            <person name="Wang A."/>
            <person name="Jiang F."/>
            <person name="Liu H."/>
            <person name="Zhao H."/>
            <person name="Xu D."/>
            <person name="Zhang Y."/>
        </authorList>
    </citation>
    <scope>NUCLEOTIDE SEQUENCE [LARGE SCALE GENOMIC DNA]</scope>
    <source>
        <strain evidence="2">cv. Yunnan</strain>
        <tissue evidence="1">Leaves</tissue>
    </source>
</reference>
<protein>
    <submittedName>
        <fullName evidence="1">Uncharacterized protein</fullName>
    </submittedName>
</protein>
<accession>A0ACB9J786</accession>
<keyword evidence="2" id="KW-1185">Reference proteome</keyword>
<dbReference type="Proteomes" id="UP001056120">
    <property type="component" value="Linkage Group LG05"/>
</dbReference>
<reference evidence="2" key="1">
    <citation type="journal article" date="2022" name="Mol. Ecol. Resour.">
        <title>The genomes of chicory, endive, great burdock and yacon provide insights into Asteraceae palaeo-polyploidization history and plant inulin production.</title>
        <authorList>
            <person name="Fan W."/>
            <person name="Wang S."/>
            <person name="Wang H."/>
            <person name="Wang A."/>
            <person name="Jiang F."/>
            <person name="Liu H."/>
            <person name="Zhao H."/>
            <person name="Xu D."/>
            <person name="Zhang Y."/>
        </authorList>
    </citation>
    <scope>NUCLEOTIDE SEQUENCE [LARGE SCALE GENOMIC DNA]</scope>
    <source>
        <strain evidence="2">cv. Yunnan</strain>
    </source>
</reference>
<evidence type="ECO:0000313" key="1">
    <source>
        <dbReference type="EMBL" id="KAI3816217.1"/>
    </source>
</evidence>
<proteinExistence type="predicted"/>
<dbReference type="EMBL" id="CM042022">
    <property type="protein sequence ID" value="KAI3816217.1"/>
    <property type="molecule type" value="Genomic_DNA"/>
</dbReference>
<organism evidence="1 2">
    <name type="scientific">Smallanthus sonchifolius</name>
    <dbReference type="NCBI Taxonomy" id="185202"/>
    <lineage>
        <taxon>Eukaryota</taxon>
        <taxon>Viridiplantae</taxon>
        <taxon>Streptophyta</taxon>
        <taxon>Embryophyta</taxon>
        <taxon>Tracheophyta</taxon>
        <taxon>Spermatophyta</taxon>
        <taxon>Magnoliopsida</taxon>
        <taxon>eudicotyledons</taxon>
        <taxon>Gunneridae</taxon>
        <taxon>Pentapetalae</taxon>
        <taxon>asterids</taxon>
        <taxon>campanulids</taxon>
        <taxon>Asterales</taxon>
        <taxon>Asteraceae</taxon>
        <taxon>Asteroideae</taxon>
        <taxon>Heliantheae alliance</taxon>
        <taxon>Millerieae</taxon>
        <taxon>Smallanthus</taxon>
    </lineage>
</organism>
<comment type="caution">
    <text evidence="1">The sequence shown here is derived from an EMBL/GenBank/DDBJ whole genome shotgun (WGS) entry which is preliminary data.</text>
</comment>
<gene>
    <name evidence="1" type="ORF">L1987_15908</name>
</gene>